<accession>A0ABR3VXA3</accession>
<feature type="region of interest" description="Disordered" evidence="1">
    <location>
        <begin position="153"/>
        <end position="187"/>
    </location>
</feature>
<feature type="compositionally biased region" description="Acidic residues" evidence="1">
    <location>
        <begin position="178"/>
        <end position="187"/>
    </location>
</feature>
<evidence type="ECO:0000256" key="1">
    <source>
        <dbReference type="SAM" id="MobiDB-lite"/>
    </source>
</evidence>
<feature type="region of interest" description="Disordered" evidence="1">
    <location>
        <begin position="1"/>
        <end position="26"/>
    </location>
</feature>
<feature type="region of interest" description="Disordered" evidence="1">
    <location>
        <begin position="320"/>
        <end position="368"/>
    </location>
</feature>
<dbReference type="EMBL" id="JAWRVE010000245">
    <property type="protein sequence ID" value="KAL1847357.1"/>
    <property type="molecule type" value="Genomic_DNA"/>
</dbReference>
<evidence type="ECO:0000313" key="2">
    <source>
        <dbReference type="EMBL" id="KAL1847357.1"/>
    </source>
</evidence>
<feature type="compositionally biased region" description="Basic and acidic residues" evidence="1">
    <location>
        <begin position="125"/>
        <end position="135"/>
    </location>
</feature>
<feature type="compositionally biased region" description="Polar residues" evidence="1">
    <location>
        <begin position="158"/>
        <end position="173"/>
    </location>
</feature>
<reference evidence="2 3" key="1">
    <citation type="journal article" date="2024" name="IMA Fungus">
        <title>IMA Genome - F19 : A genome assembly and annotation guide to empower mycologists, including annotated draft genome sequences of Ceratocystis pirilliformis, Diaporthe australafricana, Fusarium ophioides, Paecilomyces lecythidis, and Sporothrix stenoceras.</title>
        <authorList>
            <person name="Aylward J."/>
            <person name="Wilson A.M."/>
            <person name="Visagie C.M."/>
            <person name="Spraker J."/>
            <person name="Barnes I."/>
            <person name="Buitendag C."/>
            <person name="Ceriani C."/>
            <person name="Del Mar Angel L."/>
            <person name="du Plessis D."/>
            <person name="Fuchs T."/>
            <person name="Gasser K."/>
            <person name="Kramer D."/>
            <person name="Li W."/>
            <person name="Munsamy K."/>
            <person name="Piso A."/>
            <person name="Price J.L."/>
            <person name="Sonnekus B."/>
            <person name="Thomas C."/>
            <person name="van der Nest A."/>
            <person name="van Dijk A."/>
            <person name="van Heerden A."/>
            <person name="van Vuuren N."/>
            <person name="Yilmaz N."/>
            <person name="Duong T.A."/>
            <person name="van der Merwe N.A."/>
            <person name="Wingfield M.J."/>
            <person name="Wingfield B.D."/>
        </authorList>
    </citation>
    <scope>NUCLEOTIDE SEQUENCE [LARGE SCALE GENOMIC DNA]</scope>
    <source>
        <strain evidence="2 3">CMW 18300</strain>
    </source>
</reference>
<protein>
    <submittedName>
        <fullName evidence="2">Uncharacterized protein</fullName>
    </submittedName>
</protein>
<proteinExistence type="predicted"/>
<gene>
    <name evidence="2" type="ORF">Daus18300_013974</name>
</gene>
<feature type="compositionally biased region" description="Polar residues" evidence="1">
    <location>
        <begin position="1"/>
        <end position="12"/>
    </location>
</feature>
<organism evidence="2 3">
    <name type="scientific">Diaporthe australafricana</name>
    <dbReference type="NCBI Taxonomy" id="127596"/>
    <lineage>
        <taxon>Eukaryota</taxon>
        <taxon>Fungi</taxon>
        <taxon>Dikarya</taxon>
        <taxon>Ascomycota</taxon>
        <taxon>Pezizomycotina</taxon>
        <taxon>Sordariomycetes</taxon>
        <taxon>Sordariomycetidae</taxon>
        <taxon>Diaporthales</taxon>
        <taxon>Diaporthaceae</taxon>
        <taxon>Diaporthe</taxon>
    </lineage>
</organism>
<sequence length="386" mass="42061">MDAASAYNQHSSQGRRKNRSSTNLNHLSLAPLTTKLPINDTEIMFTDLTIHTYSTSYIQGKSAPTTPSLLSRSPRRATSRTRHHSRQGSATPLPKSKSAIHITPGGKTPRSGTTSPGGQRRGPRKDKDEAVSVRGRTDSDWLLRAGVLISSETRESKGQSWLVSRASSTSLTGMQGDREDDEDDNDPDMFERERIARENAIASKHASRRGSMGMFEGDESPLVSRTGSFHASRTGSRSQLITPGERASIEGYFASQGPVGDYAPGPDFVNLDEKLEAIGFEGDIDQDDEADVRRLVKNGHTRPGTWFGNILGWTLASVEENDEDDDPDGEGSDGEAETSAPETPHERHFEGTTILAEQRMPAPKAEEGGWQDAAWLLSVASKVAWS</sequence>
<feature type="compositionally biased region" description="Acidic residues" evidence="1">
    <location>
        <begin position="320"/>
        <end position="336"/>
    </location>
</feature>
<feature type="compositionally biased region" description="Basic residues" evidence="1">
    <location>
        <begin position="73"/>
        <end position="86"/>
    </location>
</feature>
<feature type="region of interest" description="Disordered" evidence="1">
    <location>
        <begin position="58"/>
        <end position="135"/>
    </location>
</feature>
<dbReference type="InterPro" id="IPR025040">
    <property type="entry name" value="DUF3984"/>
</dbReference>
<keyword evidence="3" id="KW-1185">Reference proteome</keyword>
<feature type="compositionally biased region" description="Low complexity" evidence="1">
    <location>
        <begin position="62"/>
        <end position="72"/>
    </location>
</feature>
<dbReference type="Proteomes" id="UP001583177">
    <property type="component" value="Unassembled WGS sequence"/>
</dbReference>
<comment type="caution">
    <text evidence="2">The sequence shown here is derived from an EMBL/GenBank/DDBJ whole genome shotgun (WGS) entry which is preliminary data.</text>
</comment>
<name>A0ABR3VXA3_9PEZI</name>
<evidence type="ECO:0000313" key="3">
    <source>
        <dbReference type="Proteomes" id="UP001583177"/>
    </source>
</evidence>
<dbReference type="Pfam" id="PF13136">
    <property type="entry name" value="DUF3984"/>
    <property type="match status" value="1"/>
</dbReference>